<dbReference type="PANTHER" id="PTHR24652">
    <property type="entry name" value="LOW-DENSITY LIPOPROTEIN RECEPTOR CLASS A DOMAIN-CONTAINING PROTEIN 2"/>
    <property type="match status" value="1"/>
</dbReference>
<evidence type="ECO:0000259" key="5">
    <source>
        <dbReference type="PROSITE" id="PS01180"/>
    </source>
</evidence>
<feature type="disulfide bond" evidence="2">
    <location>
        <begin position="163"/>
        <end position="175"/>
    </location>
</feature>
<dbReference type="VEuPathDB" id="VectorBase:BGLB023561"/>
<accession>A0A2C9KU47</accession>
<evidence type="ECO:0000256" key="2">
    <source>
        <dbReference type="PROSITE-ProRule" id="PRU00124"/>
    </source>
</evidence>
<dbReference type="CDD" id="cd00041">
    <property type="entry name" value="CUB"/>
    <property type="match status" value="1"/>
</dbReference>
<dbReference type="RefSeq" id="XP_013088253.2">
    <property type="nucleotide sequence ID" value="XM_013232799.2"/>
</dbReference>
<dbReference type="EnsemblMetazoa" id="BGLB023561-RA">
    <property type="protein sequence ID" value="BGLB023561-PA"/>
    <property type="gene ID" value="BGLB023561"/>
</dbReference>
<proteinExistence type="predicted"/>
<dbReference type="SUPFAM" id="SSF49854">
    <property type="entry name" value="Spermadhesin, CUB domain"/>
    <property type="match status" value="1"/>
</dbReference>
<protein>
    <recommendedName>
        <fullName evidence="5">CUB domain-containing protein</fullName>
    </recommendedName>
</protein>
<name>A0A2C9KU47_BIOGL</name>
<dbReference type="InterPro" id="IPR042333">
    <property type="entry name" value="LRAD2/Mig-13-like"/>
</dbReference>
<evidence type="ECO:0000313" key="7">
    <source>
        <dbReference type="Proteomes" id="UP000076420"/>
    </source>
</evidence>
<evidence type="ECO:0000256" key="1">
    <source>
        <dbReference type="ARBA" id="ARBA00023157"/>
    </source>
</evidence>
<dbReference type="InterPro" id="IPR000859">
    <property type="entry name" value="CUB_dom"/>
</dbReference>
<reference evidence="6" key="1">
    <citation type="submission" date="2020-05" db="UniProtKB">
        <authorList>
            <consortium name="EnsemblMetazoa"/>
        </authorList>
    </citation>
    <scope>IDENTIFICATION</scope>
    <source>
        <strain evidence="6">BB02</strain>
    </source>
</reference>
<keyword evidence="1 2" id="KW-1015">Disulfide bond</keyword>
<dbReference type="VEuPathDB" id="VectorBase:BGLAX_031774"/>
<dbReference type="Pfam" id="PF00431">
    <property type="entry name" value="CUB"/>
    <property type="match status" value="1"/>
</dbReference>
<dbReference type="CDD" id="cd00112">
    <property type="entry name" value="LDLa"/>
    <property type="match status" value="1"/>
</dbReference>
<dbReference type="SMART" id="SM00192">
    <property type="entry name" value="LDLa"/>
    <property type="match status" value="1"/>
</dbReference>
<dbReference type="InterPro" id="IPR035914">
    <property type="entry name" value="Sperma_CUB_dom_sf"/>
</dbReference>
<feature type="domain" description="CUB" evidence="5">
    <location>
        <begin position="42"/>
        <end position="162"/>
    </location>
</feature>
<dbReference type="PROSITE" id="PS01180">
    <property type="entry name" value="CUB"/>
    <property type="match status" value="1"/>
</dbReference>
<dbReference type="OrthoDB" id="6514358at2759"/>
<dbReference type="PROSITE" id="PS50068">
    <property type="entry name" value="LDLRA_2"/>
    <property type="match status" value="1"/>
</dbReference>
<dbReference type="InterPro" id="IPR002172">
    <property type="entry name" value="LDrepeatLR_classA_rpt"/>
</dbReference>
<evidence type="ECO:0000313" key="6">
    <source>
        <dbReference type="EnsemblMetazoa" id="BGLB023561-PA"/>
    </source>
</evidence>
<sequence length="238" mass="26557">MYSLGTLQDPVILILILFSFAIFFCVPQAAADVPLYYLSDYCSNTLDMDISKVQAGRLLLHRPNQPLRDNNCQMIVKAPVNKKLTFKFHHFNVHSPQGCNNNHLQLFDDEQFSVPLSGQLCNSAGPSKAYITSTETASIRLTKDQFLNDQVDLVFTAFNFAPCTGGTYACRNDHCIASELYCNGLDNCGDESDICVLRAKTVIAIIIAVVVVAVVLAIILGVYLFRRQRRIRRERVSG</sequence>
<feature type="chain" id="PRO_5013310882" description="CUB domain-containing protein" evidence="4">
    <location>
        <begin position="32"/>
        <end position="238"/>
    </location>
</feature>
<evidence type="ECO:0000256" key="3">
    <source>
        <dbReference type="SAM" id="Phobius"/>
    </source>
</evidence>
<keyword evidence="3" id="KW-1133">Transmembrane helix</keyword>
<gene>
    <name evidence="6" type="primary">106072426</name>
</gene>
<comment type="caution">
    <text evidence="2">Lacks conserved residue(s) required for the propagation of feature annotation.</text>
</comment>
<organism evidence="6 7">
    <name type="scientific">Biomphalaria glabrata</name>
    <name type="common">Bloodfluke planorb</name>
    <name type="synonym">Freshwater snail</name>
    <dbReference type="NCBI Taxonomy" id="6526"/>
    <lineage>
        <taxon>Eukaryota</taxon>
        <taxon>Metazoa</taxon>
        <taxon>Spiralia</taxon>
        <taxon>Lophotrochozoa</taxon>
        <taxon>Mollusca</taxon>
        <taxon>Gastropoda</taxon>
        <taxon>Heterobranchia</taxon>
        <taxon>Euthyneura</taxon>
        <taxon>Panpulmonata</taxon>
        <taxon>Hygrophila</taxon>
        <taxon>Lymnaeoidea</taxon>
        <taxon>Planorbidae</taxon>
        <taxon>Biomphalaria</taxon>
    </lineage>
</organism>
<dbReference type="AlphaFoldDB" id="A0A2C9KU47"/>
<feature type="transmembrane region" description="Helical" evidence="3">
    <location>
        <begin position="202"/>
        <end position="225"/>
    </location>
</feature>
<dbReference type="KEGG" id="bgt:106072426"/>
<keyword evidence="3" id="KW-0812">Transmembrane</keyword>
<keyword evidence="4" id="KW-0732">Signal</keyword>
<feature type="disulfide bond" evidence="2">
    <location>
        <begin position="170"/>
        <end position="188"/>
    </location>
</feature>
<dbReference type="SUPFAM" id="SSF57424">
    <property type="entry name" value="LDL receptor-like module"/>
    <property type="match status" value="1"/>
</dbReference>
<keyword evidence="3" id="KW-0472">Membrane</keyword>
<feature type="signal peptide" evidence="4">
    <location>
        <begin position="1"/>
        <end position="31"/>
    </location>
</feature>
<dbReference type="Gene3D" id="2.60.120.290">
    <property type="entry name" value="Spermadhesin, CUB domain"/>
    <property type="match status" value="1"/>
</dbReference>
<dbReference type="Pfam" id="PF00057">
    <property type="entry name" value="Ldl_recept_a"/>
    <property type="match status" value="1"/>
</dbReference>
<dbReference type="Proteomes" id="UP000076420">
    <property type="component" value="Unassembled WGS sequence"/>
</dbReference>
<dbReference type="Gene3D" id="4.10.400.10">
    <property type="entry name" value="Low-density Lipoprotein Receptor"/>
    <property type="match status" value="1"/>
</dbReference>
<evidence type="ECO:0000256" key="4">
    <source>
        <dbReference type="SAM" id="SignalP"/>
    </source>
</evidence>
<dbReference type="InterPro" id="IPR036055">
    <property type="entry name" value="LDL_receptor-like_sf"/>
</dbReference>